<keyword evidence="3" id="KW-1185">Reference proteome</keyword>
<protein>
    <submittedName>
        <fullName evidence="2">Uncharacterized protein</fullName>
    </submittedName>
</protein>
<gene>
    <name evidence="2" type="ORF">PIIN_05230</name>
</gene>
<feature type="compositionally biased region" description="Polar residues" evidence="1">
    <location>
        <begin position="94"/>
        <end position="125"/>
    </location>
</feature>
<accession>G4TIY4</accession>
<dbReference type="EMBL" id="CAFZ01000113">
    <property type="protein sequence ID" value="CCA71291.1"/>
    <property type="molecule type" value="Genomic_DNA"/>
</dbReference>
<evidence type="ECO:0000313" key="3">
    <source>
        <dbReference type="Proteomes" id="UP000007148"/>
    </source>
</evidence>
<comment type="caution">
    <text evidence="2">The sequence shown here is derived from an EMBL/GenBank/DDBJ whole genome shotgun (WGS) entry which is preliminary data.</text>
</comment>
<evidence type="ECO:0000313" key="2">
    <source>
        <dbReference type="EMBL" id="CCA71291.1"/>
    </source>
</evidence>
<organism evidence="2 3">
    <name type="scientific">Serendipita indica (strain DSM 11827)</name>
    <name type="common">Root endophyte fungus</name>
    <name type="synonym">Piriformospora indica</name>
    <dbReference type="NCBI Taxonomy" id="1109443"/>
    <lineage>
        <taxon>Eukaryota</taxon>
        <taxon>Fungi</taxon>
        <taxon>Dikarya</taxon>
        <taxon>Basidiomycota</taxon>
        <taxon>Agaricomycotina</taxon>
        <taxon>Agaricomycetes</taxon>
        <taxon>Sebacinales</taxon>
        <taxon>Serendipitaceae</taxon>
        <taxon>Serendipita</taxon>
    </lineage>
</organism>
<proteinExistence type="predicted"/>
<evidence type="ECO:0000256" key="1">
    <source>
        <dbReference type="SAM" id="MobiDB-lite"/>
    </source>
</evidence>
<dbReference type="HOGENOM" id="CLU_1540661_0_0_1"/>
<dbReference type="AlphaFoldDB" id="G4TIY4"/>
<dbReference type="InParanoid" id="G4TIY4"/>
<name>G4TIY4_SERID</name>
<dbReference type="Proteomes" id="UP000007148">
    <property type="component" value="Unassembled WGS sequence"/>
</dbReference>
<sequence length="174" mass="19279">MTHMTRNGKHTTLKPAPLVADEVLSRLSVQAQRTPGNNDVVQSCQRVSVAAIGAAPLSNGSALRERARWIRSQLMSSMLQGGTCTTHIEFDQESMSSRPMTTRGGWTSTRVEGPRQSTRAITSQNTKEEVSSIKTGNLIDESRQSRTYDTNRRKKPDLILYLVSTQSNFGTLIR</sequence>
<reference evidence="2 3" key="1">
    <citation type="journal article" date="2011" name="PLoS Pathog.">
        <title>Endophytic Life Strategies Decoded by Genome and Transcriptome Analyses of the Mutualistic Root Symbiont Piriformospora indica.</title>
        <authorList>
            <person name="Zuccaro A."/>
            <person name="Lahrmann U."/>
            <person name="Guldener U."/>
            <person name="Langen G."/>
            <person name="Pfiffi S."/>
            <person name="Biedenkopf D."/>
            <person name="Wong P."/>
            <person name="Samans B."/>
            <person name="Grimm C."/>
            <person name="Basiewicz M."/>
            <person name="Murat C."/>
            <person name="Martin F."/>
            <person name="Kogel K.H."/>
        </authorList>
    </citation>
    <scope>NUCLEOTIDE SEQUENCE [LARGE SCALE GENOMIC DNA]</scope>
    <source>
        <strain evidence="2 3">DSM 11827</strain>
    </source>
</reference>
<feature type="region of interest" description="Disordered" evidence="1">
    <location>
        <begin position="94"/>
        <end position="129"/>
    </location>
</feature>